<evidence type="ECO:0000256" key="1">
    <source>
        <dbReference type="SAM" id="MobiDB-lite"/>
    </source>
</evidence>
<name>A0AA88KJ15_NAELO</name>
<dbReference type="RefSeq" id="XP_044543626.1">
    <property type="nucleotide sequence ID" value="XM_044686313.1"/>
</dbReference>
<gene>
    <name evidence="2" type="ORF">C9374_010736</name>
</gene>
<protein>
    <submittedName>
        <fullName evidence="2">Uncharacterized protein</fullName>
    </submittedName>
</protein>
<dbReference type="AlphaFoldDB" id="A0AA88KJ15"/>
<feature type="region of interest" description="Disordered" evidence="1">
    <location>
        <begin position="1"/>
        <end position="83"/>
    </location>
</feature>
<keyword evidence="3" id="KW-1185">Reference proteome</keyword>
<feature type="region of interest" description="Disordered" evidence="1">
    <location>
        <begin position="124"/>
        <end position="147"/>
    </location>
</feature>
<feature type="compositionally biased region" description="Low complexity" evidence="1">
    <location>
        <begin position="1"/>
        <end position="34"/>
    </location>
</feature>
<feature type="compositionally biased region" description="Polar residues" evidence="1">
    <location>
        <begin position="90"/>
        <end position="101"/>
    </location>
</feature>
<evidence type="ECO:0000313" key="3">
    <source>
        <dbReference type="Proteomes" id="UP000816034"/>
    </source>
</evidence>
<feature type="region of interest" description="Disordered" evidence="1">
    <location>
        <begin position="90"/>
        <end position="109"/>
    </location>
</feature>
<accession>A0AA88KJ15</accession>
<proteinExistence type="predicted"/>
<comment type="caution">
    <text evidence="2">The sequence shown here is derived from an EMBL/GenBank/DDBJ whole genome shotgun (WGS) entry which is preliminary data.</text>
</comment>
<organism evidence="2 3">
    <name type="scientific">Naegleria lovaniensis</name>
    <name type="common">Amoeba</name>
    <dbReference type="NCBI Taxonomy" id="51637"/>
    <lineage>
        <taxon>Eukaryota</taxon>
        <taxon>Discoba</taxon>
        <taxon>Heterolobosea</taxon>
        <taxon>Tetramitia</taxon>
        <taxon>Eutetramitia</taxon>
        <taxon>Vahlkampfiidae</taxon>
        <taxon>Naegleria</taxon>
    </lineage>
</organism>
<dbReference type="EMBL" id="PYSW02000045">
    <property type="protein sequence ID" value="KAG2374452.1"/>
    <property type="molecule type" value="Genomic_DNA"/>
</dbReference>
<reference evidence="2 3" key="1">
    <citation type="journal article" date="2018" name="BMC Genomics">
        <title>The genome of Naegleria lovaniensis, the basis for a comparative approach to unravel pathogenicity factors of the human pathogenic amoeba N. fowleri.</title>
        <authorList>
            <person name="Liechti N."/>
            <person name="Schurch N."/>
            <person name="Bruggmann R."/>
            <person name="Wittwer M."/>
        </authorList>
    </citation>
    <scope>NUCLEOTIDE SEQUENCE [LARGE SCALE GENOMIC DNA]</scope>
    <source>
        <strain evidence="2 3">ATCC 30569</strain>
    </source>
</reference>
<feature type="compositionally biased region" description="Basic residues" evidence="1">
    <location>
        <begin position="135"/>
        <end position="147"/>
    </location>
</feature>
<dbReference type="Proteomes" id="UP000816034">
    <property type="component" value="Unassembled WGS sequence"/>
</dbReference>
<dbReference type="GeneID" id="68103190"/>
<evidence type="ECO:0000313" key="2">
    <source>
        <dbReference type="EMBL" id="KAG2374452.1"/>
    </source>
</evidence>
<sequence>MKPSAQSSSSSLFSVVSLDQQQQQRPSTSSQPLSDYSSHVQESFRAFKLTRNSDADESESLNDMLQQEYTHPHDHDDDLNENEEISLNNMVDSDDGYTTPTEDAARRLPSLVSENQWIYTTPQRPRGELVCPGAPKRKKSIWRRIRR</sequence>